<evidence type="ECO:0000313" key="2">
    <source>
        <dbReference type="Proteomes" id="UP000295620"/>
    </source>
</evidence>
<proteinExistence type="predicted"/>
<name>A0A4R6STF5_9SPHI</name>
<dbReference type="AlphaFoldDB" id="A0A4R6STF5"/>
<evidence type="ECO:0000313" key="1">
    <source>
        <dbReference type="EMBL" id="TDQ08637.1"/>
    </source>
</evidence>
<protein>
    <submittedName>
        <fullName evidence="1">Uncharacterized protein</fullName>
    </submittedName>
</protein>
<comment type="caution">
    <text evidence="1">The sequence shown here is derived from an EMBL/GenBank/DDBJ whole genome shotgun (WGS) entry which is preliminary data.</text>
</comment>
<keyword evidence="2" id="KW-1185">Reference proteome</keyword>
<dbReference type="Proteomes" id="UP000295620">
    <property type="component" value="Unassembled WGS sequence"/>
</dbReference>
<reference evidence="1 2" key="1">
    <citation type="submission" date="2019-03" db="EMBL/GenBank/DDBJ databases">
        <title>Genomic Encyclopedia of Archaeal and Bacterial Type Strains, Phase II (KMG-II): from individual species to whole genera.</title>
        <authorList>
            <person name="Goeker M."/>
        </authorList>
    </citation>
    <scope>NUCLEOTIDE SEQUENCE [LARGE SCALE GENOMIC DNA]</scope>
    <source>
        <strain evidence="1 2">DSM 19035</strain>
    </source>
</reference>
<accession>A0A4R6STF5</accession>
<dbReference type="EMBL" id="SNYC01000005">
    <property type="protein sequence ID" value="TDQ08637.1"/>
    <property type="molecule type" value="Genomic_DNA"/>
</dbReference>
<sequence>MGCLLEWFEVNRNWKDGAYFDSPKDGADKPRTGTNG</sequence>
<organism evidence="1 2">
    <name type="scientific">Pedobacter metabolipauper</name>
    <dbReference type="NCBI Taxonomy" id="425513"/>
    <lineage>
        <taxon>Bacteria</taxon>
        <taxon>Pseudomonadati</taxon>
        <taxon>Bacteroidota</taxon>
        <taxon>Sphingobacteriia</taxon>
        <taxon>Sphingobacteriales</taxon>
        <taxon>Sphingobacteriaceae</taxon>
        <taxon>Pedobacter</taxon>
    </lineage>
</organism>
<gene>
    <name evidence="1" type="ORF">ATK78_3153</name>
</gene>